<accession>A0A4D4M3S3</accession>
<evidence type="ECO:0000313" key="4">
    <source>
        <dbReference type="Proteomes" id="UP000299211"/>
    </source>
</evidence>
<dbReference type="Proteomes" id="UP000302139">
    <property type="component" value="Unassembled WGS sequence"/>
</dbReference>
<dbReference type="Proteomes" id="UP000299211">
    <property type="component" value="Unassembled WGS sequence"/>
</dbReference>
<evidence type="ECO:0000313" key="5">
    <source>
        <dbReference type="Proteomes" id="UP000302139"/>
    </source>
</evidence>
<sequence>MCRNLPACAARTYGSASSRSGPLTLPAPAGLPVTGGTSQRQPGEGGDPAVRAPRAGPERAP</sequence>
<evidence type="ECO:0000313" key="2">
    <source>
        <dbReference type="EMBL" id="GDY66337.1"/>
    </source>
</evidence>
<comment type="caution">
    <text evidence="2">The sequence shown here is derived from an EMBL/GenBank/DDBJ whole genome shotgun (WGS) entry which is preliminary data.</text>
</comment>
<protein>
    <submittedName>
        <fullName evidence="2">Uncharacterized protein</fullName>
    </submittedName>
</protein>
<feature type="region of interest" description="Disordered" evidence="1">
    <location>
        <begin position="11"/>
        <end position="61"/>
    </location>
</feature>
<dbReference type="EMBL" id="BJHY01000001">
    <property type="protein sequence ID" value="GDY73440.1"/>
    <property type="molecule type" value="Genomic_DNA"/>
</dbReference>
<reference evidence="3 4" key="1">
    <citation type="submission" date="2019-04" db="EMBL/GenBank/DDBJ databases">
        <title>Draft genome sequences of Streptomyces avermitilis ATCC 31267.</title>
        <authorList>
            <person name="Komaki H."/>
            <person name="Tamura T."/>
            <person name="Hosoyama A."/>
        </authorList>
    </citation>
    <scope>NUCLEOTIDE SEQUENCE [LARGE SCALE GENOMIC DNA]</scope>
    <source>
        <strain evidence="3 4">ATCC 31267</strain>
    </source>
</reference>
<dbReference type="AlphaFoldDB" id="A0A4D4M3S3"/>
<dbReference type="EMBL" id="BJHX01000001">
    <property type="protein sequence ID" value="GDY66337.1"/>
    <property type="molecule type" value="Genomic_DNA"/>
</dbReference>
<name>A0A4D4M3S3_STRAX</name>
<organism evidence="2 5">
    <name type="scientific">Streptomyces avermitilis</name>
    <dbReference type="NCBI Taxonomy" id="33903"/>
    <lineage>
        <taxon>Bacteria</taxon>
        <taxon>Bacillati</taxon>
        <taxon>Actinomycetota</taxon>
        <taxon>Actinomycetes</taxon>
        <taxon>Kitasatosporales</taxon>
        <taxon>Streptomycetaceae</taxon>
        <taxon>Streptomyces</taxon>
    </lineage>
</organism>
<evidence type="ECO:0000313" key="3">
    <source>
        <dbReference type="EMBL" id="GDY73440.1"/>
    </source>
</evidence>
<reference evidence="2 5" key="2">
    <citation type="submission" date="2019-04" db="EMBL/GenBank/DDBJ databases">
        <title>Draft genome sequences of Streptomyces avermitilis NBRC 14893.</title>
        <authorList>
            <person name="Komaki H."/>
            <person name="Tamura T."/>
            <person name="Hosoyama A."/>
        </authorList>
    </citation>
    <scope>NUCLEOTIDE SEQUENCE [LARGE SCALE GENOMIC DNA]</scope>
    <source>
        <strain evidence="2 5">NBRC 14893</strain>
    </source>
</reference>
<evidence type="ECO:0000256" key="1">
    <source>
        <dbReference type="SAM" id="MobiDB-lite"/>
    </source>
</evidence>
<gene>
    <name evidence="2" type="ORF">SAV14893_057300</name>
    <name evidence="3" type="ORF">SAV31267_029250</name>
</gene>
<proteinExistence type="predicted"/>
<feature type="compositionally biased region" description="Low complexity" evidence="1">
    <location>
        <begin position="21"/>
        <end position="32"/>
    </location>
</feature>